<dbReference type="GO" id="GO:0046872">
    <property type="term" value="F:metal ion binding"/>
    <property type="evidence" value="ECO:0007669"/>
    <property type="project" value="UniProtKB-KW"/>
</dbReference>
<dbReference type="Pfam" id="PF02074">
    <property type="entry name" value="Peptidase_M32"/>
    <property type="match status" value="1"/>
</dbReference>
<dbReference type="InterPro" id="IPR001333">
    <property type="entry name" value="Peptidase_M32_Taq"/>
</dbReference>
<name>E1JWB6_SOLFR</name>
<dbReference type="CDD" id="cd06460">
    <property type="entry name" value="M32_Taq"/>
    <property type="match status" value="1"/>
</dbReference>
<evidence type="ECO:0000256" key="2">
    <source>
        <dbReference type="PIRSR" id="PIRSR006615-1"/>
    </source>
</evidence>
<keyword evidence="1" id="KW-0482">Metalloprotease</keyword>
<comment type="caution">
    <text evidence="4">The sequence shown here is derived from an EMBL/GenBank/DDBJ whole genome shotgun (WGS) entry which is preliminary data.</text>
</comment>
<protein>
    <recommendedName>
        <fullName evidence="1">Metal-dependent carboxypeptidase</fullName>
        <ecNumber evidence="1">3.4.17.19</ecNumber>
    </recommendedName>
</protein>
<evidence type="ECO:0000256" key="1">
    <source>
        <dbReference type="PIRNR" id="PIRNR006615"/>
    </source>
</evidence>
<comment type="cofactor">
    <cofactor evidence="2">
        <name>Zn(2+)</name>
        <dbReference type="ChEBI" id="CHEBI:29105"/>
    </cofactor>
    <text evidence="2">Binds 1 zinc ion per subunit.</text>
</comment>
<feature type="binding site" evidence="2">
    <location>
        <position position="297"/>
    </location>
    <ligand>
        <name>Zn(2+)</name>
        <dbReference type="ChEBI" id="CHEBI:29105"/>
        <note>catalytic</note>
    </ligand>
</feature>
<keyword evidence="1" id="KW-0645">Protease</keyword>
<reference evidence="4 5" key="1">
    <citation type="submission" date="2010-08" db="EMBL/GenBank/DDBJ databases">
        <title>The draft genome of Desulfovibrio fructosovorans JJ.</title>
        <authorList>
            <consortium name="US DOE Joint Genome Institute (JGI-PGF)"/>
            <person name="Lucas S."/>
            <person name="Copeland A."/>
            <person name="Lapidus A."/>
            <person name="Cheng J.-F."/>
            <person name="Bruce D."/>
            <person name="Goodwin L."/>
            <person name="Pitluck S."/>
            <person name="Land M.L."/>
            <person name="Hauser L."/>
            <person name="Chang Y.-J."/>
            <person name="Jeffries C."/>
            <person name="Wall J.D."/>
            <person name="Stahl D.A."/>
            <person name="Arkin A.P."/>
            <person name="Dehal P."/>
            <person name="Stolyar S.M."/>
            <person name="Hazen T.C."/>
            <person name="Woyke T.J."/>
        </authorList>
    </citation>
    <scope>NUCLEOTIDE SEQUENCE [LARGE SCALE GENOMIC DNA]</scope>
    <source>
        <strain evidence="4 5">JJ</strain>
    </source>
</reference>
<keyword evidence="2" id="KW-0862">Zinc</keyword>
<comment type="function">
    <text evidence="1">Broad specificity carboxypetidase that releases amino acids sequentially from the C-terminus, including neutral, aromatic, polar and basic residues.</text>
</comment>
<dbReference type="GO" id="GO:0006508">
    <property type="term" value="P:proteolysis"/>
    <property type="evidence" value="ECO:0007669"/>
    <property type="project" value="UniProtKB-UniRule"/>
</dbReference>
<keyword evidence="5" id="KW-1185">Reference proteome</keyword>
<dbReference type="GO" id="GO:0004181">
    <property type="term" value="F:metallocarboxypeptidase activity"/>
    <property type="evidence" value="ECO:0007669"/>
    <property type="project" value="UniProtKB-UniRule"/>
</dbReference>
<comment type="catalytic activity">
    <reaction evidence="1">
        <text>Release of a C-terminal amino acid with broad specificity, except for -Pro.</text>
        <dbReference type="EC" id="3.4.17.19"/>
    </reaction>
</comment>
<dbReference type="STRING" id="596151.DesfrDRAFT_1915"/>
<dbReference type="RefSeq" id="WP_005993324.1">
    <property type="nucleotide sequence ID" value="NZ_AECZ01000011.1"/>
</dbReference>
<feature type="binding site" evidence="2">
    <location>
        <position position="265"/>
    </location>
    <ligand>
        <name>Zn(2+)</name>
        <dbReference type="ChEBI" id="CHEBI:29105"/>
        <note>catalytic</note>
    </ligand>
</feature>
<dbReference type="PANTHER" id="PTHR34217:SF1">
    <property type="entry name" value="CARBOXYPEPTIDASE 1"/>
    <property type="match status" value="1"/>
</dbReference>
<dbReference type="EC" id="3.4.17.19" evidence="1"/>
<gene>
    <name evidence="4" type="ORF">DesfrDRAFT_1915</name>
</gene>
<dbReference type="PIRSF" id="PIRSF006615">
    <property type="entry name" value="Zn_crbxpep_Taq"/>
    <property type="match status" value="1"/>
</dbReference>
<accession>E1JWB6</accession>
<dbReference type="PANTHER" id="PTHR34217">
    <property type="entry name" value="METAL-DEPENDENT CARBOXYPEPTIDASE"/>
    <property type="match status" value="1"/>
</dbReference>
<dbReference type="Gene3D" id="1.10.1370.30">
    <property type="match status" value="1"/>
</dbReference>
<dbReference type="PROSITE" id="PS52034">
    <property type="entry name" value="PEPTIDASE_M32"/>
    <property type="match status" value="1"/>
</dbReference>
<dbReference type="EMBL" id="AECZ01000011">
    <property type="protein sequence ID" value="EFL51213.1"/>
    <property type="molecule type" value="Genomic_DNA"/>
</dbReference>
<organism evidence="4 5">
    <name type="scientific">Solidesulfovibrio fructosivorans JJ]</name>
    <dbReference type="NCBI Taxonomy" id="596151"/>
    <lineage>
        <taxon>Bacteria</taxon>
        <taxon>Pseudomonadati</taxon>
        <taxon>Thermodesulfobacteriota</taxon>
        <taxon>Desulfovibrionia</taxon>
        <taxon>Desulfovibrionales</taxon>
        <taxon>Desulfovibrionaceae</taxon>
        <taxon>Solidesulfovibrio</taxon>
    </lineage>
</organism>
<keyword evidence="1 4" id="KW-0378">Hydrolase</keyword>
<comment type="similarity">
    <text evidence="1">Belongs to the peptidase M32 family.</text>
</comment>
<keyword evidence="1 2" id="KW-0479">Metal-binding</keyword>
<evidence type="ECO:0000256" key="3">
    <source>
        <dbReference type="PIRSR" id="PIRSR006615-2"/>
    </source>
</evidence>
<dbReference type="PRINTS" id="PR00998">
    <property type="entry name" value="CRBOXYPTASET"/>
</dbReference>
<keyword evidence="1 4" id="KW-0121">Carboxypeptidase</keyword>
<feature type="binding site" evidence="2">
    <location>
        <position position="269"/>
    </location>
    <ligand>
        <name>Zn(2+)</name>
        <dbReference type="ChEBI" id="CHEBI:29105"/>
        <note>catalytic</note>
    </ligand>
</feature>
<proteinExistence type="inferred from homology"/>
<evidence type="ECO:0000313" key="4">
    <source>
        <dbReference type="EMBL" id="EFL51213.1"/>
    </source>
</evidence>
<dbReference type="eggNOG" id="COG2317">
    <property type="taxonomic scope" value="Bacteria"/>
</dbReference>
<feature type="active site" description="Proton donor/acceptor" evidence="3">
    <location>
        <position position="266"/>
    </location>
</feature>
<dbReference type="Proteomes" id="UP000006250">
    <property type="component" value="Unassembled WGS sequence"/>
</dbReference>
<dbReference type="AlphaFoldDB" id="E1JWB6"/>
<evidence type="ECO:0000313" key="5">
    <source>
        <dbReference type="Proteomes" id="UP000006250"/>
    </source>
</evidence>
<dbReference type="SUPFAM" id="SSF55486">
    <property type="entry name" value="Metalloproteases ('zincins'), catalytic domain"/>
    <property type="match status" value="1"/>
</dbReference>
<sequence length="502" mass="53622">MTARDAYDRLVAHGRASADIGAALSLLSWDQQVMLPAAAHAGRAAQIGEMTAILHRRATDPAMGEWLAACEGSELTVDPASPEAANIREWRRDYDLAVKIPQDLAVALARAASAGQRTWELARKDNDFKAFSPKLKELLELSRAKAEALGYAGEAYDALLDGFEPGETTAGITPVLAELRDATRTIMDAVAGAPAPAPLPGGPYPLADQQALLAEVTRRIGLPPEASRLDVSAHPFSTMIGPGDVRITVRYDTSDCTKALFGAVHEAGHSLYSLGHDTGDARHGTPMGEHVSLGVHESQSRLWENQVARSLPFWEHFLPLAASLFPQLAGLSPEAAFKAVGAAAPGLIRVDADETTYNLHIVLRFELELALVRGDLAVADLPEAWNAKSEEILGLTPPDDASGCLQDVHWATGAFGYFPTYSLGNIYAACLFEAAGKAIPDLSERMAAGDFGTLLTWLRTNIHEKGRLFRPRDLIAAATGQAPTAGPLIRHLRAKAAAIYGV</sequence>
<dbReference type="OrthoDB" id="9772308at2"/>